<feature type="transmembrane region" description="Helical" evidence="2">
    <location>
        <begin position="139"/>
        <end position="163"/>
    </location>
</feature>
<dbReference type="InterPro" id="IPR004843">
    <property type="entry name" value="Calcineurin-like_PHP"/>
</dbReference>
<reference evidence="4" key="1">
    <citation type="submission" date="2021-05" db="EMBL/GenBank/DDBJ databases">
        <title>A free-living protist that lacks canonical eukaryotic 1 DNA replication and segregation systems.</title>
        <authorList>
            <person name="Salas-Leiva D.E."/>
            <person name="Tromer E.C."/>
            <person name="Curtis B.A."/>
            <person name="Jerlstrom-Hultqvist J."/>
            <person name="Kolisko M."/>
            <person name="Yi Z."/>
            <person name="Salas-Leiva J.S."/>
            <person name="Gallot-Lavallee L."/>
            <person name="Kops G.J.P.L."/>
            <person name="Archibald J.M."/>
            <person name="Simpson A.G.B."/>
            <person name="Roger A.J."/>
        </authorList>
    </citation>
    <scope>NUCLEOTIDE SEQUENCE</scope>
    <source>
        <strain evidence="4">BICM</strain>
    </source>
</reference>
<dbReference type="Gene3D" id="3.60.21.10">
    <property type="match status" value="1"/>
</dbReference>
<feature type="transmembrane region" description="Helical" evidence="2">
    <location>
        <begin position="101"/>
        <end position="127"/>
    </location>
</feature>
<comment type="caution">
    <text evidence="4">The sequence shown here is derived from an EMBL/GenBank/DDBJ whole genome shotgun (WGS) entry which is preliminary data.</text>
</comment>
<keyword evidence="5" id="KW-1185">Reference proteome</keyword>
<dbReference type="InterPro" id="IPR051158">
    <property type="entry name" value="Metallophosphoesterase_sf"/>
</dbReference>
<evidence type="ECO:0000313" key="5">
    <source>
        <dbReference type="Proteomes" id="UP000717585"/>
    </source>
</evidence>
<feature type="transmembrane region" description="Helical" evidence="2">
    <location>
        <begin position="62"/>
        <end position="95"/>
    </location>
</feature>
<keyword evidence="2" id="KW-0812">Transmembrane</keyword>
<dbReference type="Proteomes" id="UP000717585">
    <property type="component" value="Unassembled WGS sequence"/>
</dbReference>
<dbReference type="OrthoDB" id="783096at2759"/>
<dbReference type="GO" id="GO:0016787">
    <property type="term" value="F:hydrolase activity"/>
    <property type="evidence" value="ECO:0007669"/>
    <property type="project" value="InterPro"/>
</dbReference>
<keyword evidence="2" id="KW-0472">Membrane</keyword>
<dbReference type="SUPFAM" id="SSF56300">
    <property type="entry name" value="Metallo-dependent phosphatases"/>
    <property type="match status" value="1"/>
</dbReference>
<proteinExistence type="predicted"/>
<feature type="compositionally biased region" description="Basic and acidic residues" evidence="1">
    <location>
        <begin position="12"/>
        <end position="36"/>
    </location>
</feature>
<name>A0A8J6AZD9_9EUKA</name>
<dbReference type="InterPro" id="IPR029052">
    <property type="entry name" value="Metallo-depent_PP-like"/>
</dbReference>
<dbReference type="PANTHER" id="PTHR31302">
    <property type="entry name" value="TRANSMEMBRANE PROTEIN WITH METALLOPHOSPHOESTERASE DOMAIN-RELATED"/>
    <property type="match status" value="1"/>
</dbReference>
<dbReference type="PANTHER" id="PTHR31302:SF0">
    <property type="entry name" value="TRANSMEMBRANE PROTEIN WITH METALLOPHOSPHOESTERASE DOMAIN"/>
    <property type="match status" value="1"/>
</dbReference>
<evidence type="ECO:0000256" key="2">
    <source>
        <dbReference type="SAM" id="Phobius"/>
    </source>
</evidence>
<evidence type="ECO:0000256" key="1">
    <source>
        <dbReference type="SAM" id="MobiDB-lite"/>
    </source>
</evidence>
<feature type="transmembrane region" description="Helical" evidence="2">
    <location>
        <begin position="183"/>
        <end position="207"/>
    </location>
</feature>
<feature type="domain" description="Calcineurin-like phosphoesterase" evidence="3">
    <location>
        <begin position="250"/>
        <end position="413"/>
    </location>
</feature>
<dbReference type="Pfam" id="PF00149">
    <property type="entry name" value="Metallophos"/>
    <property type="match status" value="1"/>
</dbReference>
<protein>
    <submittedName>
        <fullName evidence="4">Calcineurin-like phosphoesterase</fullName>
    </submittedName>
</protein>
<dbReference type="AlphaFoldDB" id="A0A8J6AZD9"/>
<gene>
    <name evidence="4" type="ORF">J8273_7237</name>
</gene>
<sequence length="470" mass="51043">MAEEMDMAPLKSDGDTEKLSERLAETDKPMPKQGEKLGDRYENMNPVMARGKNIGLTGPWAMAIFGTIFLSIFTLFTVIFNLIVAGQVFLAIMVIPALHSMLVAIPTAALVAFVLLISFVFPVSLITPMIIGQRFVTKLAVNVGSAVFGITIVMSIFVLPWYIVEIITAPIDLYLSHTMQHSFPLLISFVAWFSLLSAGTITILAFFQGLRAPKVIRLTVGLTDTADATQAQSIAQAPESESDQTARSVTIAHLTDLHCGSIRGSKWLDRVAAQTNALCPDIIAITGDLNDSDYSAFVPVAPTFAKFKPRLPGGLVACSGNHDLMQSPHAWLDRLTEAGVNVLCNEAMQVGPVNIAGVHDFTGRGDFKTDFKAALGSLDVTRPTILLQHQPAEVQEGDQNPSVRLILSGHTHNGQIWPFTKVVRLRYKHVHGAYTLPGGTRLVVGAGTGVWGPPVRVFTSSEIYLITLRW</sequence>
<evidence type="ECO:0000313" key="4">
    <source>
        <dbReference type="EMBL" id="KAG9390964.1"/>
    </source>
</evidence>
<accession>A0A8J6AZD9</accession>
<dbReference type="EMBL" id="JAHDYR010000062">
    <property type="protein sequence ID" value="KAG9390964.1"/>
    <property type="molecule type" value="Genomic_DNA"/>
</dbReference>
<organism evidence="4 5">
    <name type="scientific">Carpediemonas membranifera</name>
    <dbReference type="NCBI Taxonomy" id="201153"/>
    <lineage>
        <taxon>Eukaryota</taxon>
        <taxon>Metamonada</taxon>
        <taxon>Carpediemonas-like organisms</taxon>
        <taxon>Carpediemonas</taxon>
    </lineage>
</organism>
<keyword evidence="2" id="KW-1133">Transmembrane helix</keyword>
<evidence type="ECO:0000259" key="3">
    <source>
        <dbReference type="Pfam" id="PF00149"/>
    </source>
</evidence>
<feature type="region of interest" description="Disordered" evidence="1">
    <location>
        <begin position="1"/>
        <end position="36"/>
    </location>
</feature>